<dbReference type="Proteomes" id="UP000078272">
    <property type="component" value="Unassembled WGS sequence"/>
</dbReference>
<sequence length="262" mass="29674">MAEWNPSLYSRFEDERTRPARDLLARCRLDAPEGGRGLRIADLGCGPGNSTELLFQRFPNAEITGFDTSEAMLDTARRRLPTCRFERADIGAFEPAAPFDLLYANASLQWVLGHDRLIPRLFAHVAPGGLLAAQIPDNLAEPAQIAMRDIAAEPEFAGFLSGMSEAREDVAARSAYYDWLVPQASEVDVWTTIYEHPMESAAAITDWFRSTGLKPFIDPLDEDARARFLQRYTEEMERRYEARADGQRLLAFPRLFFVARRR</sequence>
<keyword evidence="2 5" id="KW-0489">Methyltransferase</keyword>
<keyword evidence="3 5" id="KW-0808">Transferase</keyword>
<dbReference type="EC" id="2.1.1.144" evidence="5"/>
<accession>A0A175RAL9</accession>
<dbReference type="HAMAP" id="MF_00560">
    <property type="entry name" value="Tran_acon_Me_trans"/>
    <property type="match status" value="1"/>
</dbReference>
<dbReference type="RefSeq" id="WP_058634836.1">
    <property type="nucleotide sequence ID" value="NZ_LDPZ01000020.1"/>
</dbReference>
<dbReference type="PANTHER" id="PTHR43861">
    <property type="entry name" value="TRANS-ACONITATE 2-METHYLTRANSFERASE-RELATED"/>
    <property type="match status" value="1"/>
</dbReference>
<protein>
    <recommendedName>
        <fullName evidence="5">Trans-aconitate 2-methyltransferase</fullName>
        <ecNumber evidence="5">2.1.1.144</ecNumber>
    </recommendedName>
</protein>
<evidence type="ECO:0000313" key="7">
    <source>
        <dbReference type="EMBL" id="KTQ95697.1"/>
    </source>
</evidence>
<evidence type="ECO:0000259" key="6">
    <source>
        <dbReference type="Pfam" id="PF13649"/>
    </source>
</evidence>
<organism evidence="7 8">
    <name type="scientific">Aureimonas ureilytica</name>
    <dbReference type="NCBI Taxonomy" id="401562"/>
    <lineage>
        <taxon>Bacteria</taxon>
        <taxon>Pseudomonadati</taxon>
        <taxon>Pseudomonadota</taxon>
        <taxon>Alphaproteobacteria</taxon>
        <taxon>Hyphomicrobiales</taxon>
        <taxon>Aurantimonadaceae</taxon>
        <taxon>Aureimonas</taxon>
    </lineage>
</organism>
<dbReference type="NCBIfam" id="NF002463">
    <property type="entry name" value="PRK01683.1"/>
    <property type="match status" value="1"/>
</dbReference>
<dbReference type="GO" id="GO:0005737">
    <property type="term" value="C:cytoplasm"/>
    <property type="evidence" value="ECO:0007669"/>
    <property type="project" value="UniProtKB-SubCell"/>
</dbReference>
<evidence type="ECO:0000256" key="5">
    <source>
        <dbReference type="HAMAP-Rule" id="MF_00560"/>
    </source>
</evidence>
<dbReference type="AlphaFoldDB" id="A0A175RAL9"/>
<feature type="domain" description="Methyltransferase" evidence="6">
    <location>
        <begin position="40"/>
        <end position="129"/>
    </location>
</feature>
<proteinExistence type="inferred from homology"/>
<dbReference type="InterPro" id="IPR041698">
    <property type="entry name" value="Methyltransf_25"/>
</dbReference>
<dbReference type="Gene3D" id="1.10.150.290">
    <property type="entry name" value="S-adenosyl-L-methionine-dependent methyltransferases"/>
    <property type="match status" value="1"/>
</dbReference>
<dbReference type="Gene3D" id="3.40.50.150">
    <property type="entry name" value="Vaccinia Virus protein VP39"/>
    <property type="match status" value="1"/>
</dbReference>
<evidence type="ECO:0000256" key="3">
    <source>
        <dbReference type="ARBA" id="ARBA00022679"/>
    </source>
</evidence>
<evidence type="ECO:0000313" key="8">
    <source>
        <dbReference type="Proteomes" id="UP000078272"/>
    </source>
</evidence>
<dbReference type="GO" id="GO:0030798">
    <property type="term" value="F:trans-aconitate 2-methyltransferase activity"/>
    <property type="evidence" value="ECO:0007669"/>
    <property type="project" value="UniProtKB-UniRule"/>
</dbReference>
<dbReference type="OrthoDB" id="9795085at2"/>
<keyword evidence="4 5" id="KW-0949">S-adenosyl-L-methionine</keyword>
<dbReference type="Pfam" id="PF13649">
    <property type="entry name" value="Methyltransf_25"/>
    <property type="match status" value="1"/>
</dbReference>
<dbReference type="PANTHER" id="PTHR43861:SF1">
    <property type="entry name" value="TRANS-ACONITATE 2-METHYLTRANSFERASE"/>
    <property type="match status" value="1"/>
</dbReference>
<comment type="subcellular location">
    <subcellularLocation>
        <location evidence="5">Cytoplasm</location>
    </subcellularLocation>
</comment>
<gene>
    <name evidence="5" type="primary">tam</name>
    <name evidence="7" type="ORF">NS226_09740</name>
</gene>
<comment type="function">
    <text evidence="5">Catalyzes the S-adenosylmethionine monomethyl esterification of trans-aconitate.</text>
</comment>
<dbReference type="InterPro" id="IPR029063">
    <property type="entry name" value="SAM-dependent_MTases_sf"/>
</dbReference>
<dbReference type="PATRIC" id="fig|401562.3.peg.1418"/>
<keyword evidence="1 5" id="KW-0963">Cytoplasm</keyword>
<evidence type="ECO:0000256" key="4">
    <source>
        <dbReference type="ARBA" id="ARBA00022691"/>
    </source>
</evidence>
<name>A0A175RAL9_9HYPH</name>
<reference evidence="7 8" key="1">
    <citation type="journal article" date="2016" name="Front. Microbiol.">
        <title>Genomic Resource of Rice Seed Associated Bacteria.</title>
        <authorList>
            <person name="Midha S."/>
            <person name="Bansal K."/>
            <person name="Sharma S."/>
            <person name="Kumar N."/>
            <person name="Patil P.P."/>
            <person name="Chaudhry V."/>
            <person name="Patil P.B."/>
        </authorList>
    </citation>
    <scope>NUCLEOTIDE SEQUENCE [LARGE SCALE GENOMIC DNA]</scope>
    <source>
        <strain evidence="7 8">NS226</strain>
    </source>
</reference>
<evidence type="ECO:0000256" key="2">
    <source>
        <dbReference type="ARBA" id="ARBA00022603"/>
    </source>
</evidence>
<comment type="caution">
    <text evidence="7">The sequence shown here is derived from an EMBL/GenBank/DDBJ whole genome shotgun (WGS) entry which is preliminary data.</text>
</comment>
<dbReference type="SUPFAM" id="SSF53335">
    <property type="entry name" value="S-adenosyl-L-methionine-dependent methyltransferases"/>
    <property type="match status" value="1"/>
</dbReference>
<dbReference type="STRING" id="401562.NS365_01980"/>
<dbReference type="InterPro" id="IPR023149">
    <property type="entry name" value="Trans_acon_MeTrfase_C"/>
</dbReference>
<dbReference type="InterPro" id="IPR023506">
    <property type="entry name" value="Trans-aconitate_MeTrfase"/>
</dbReference>
<dbReference type="GO" id="GO:0032259">
    <property type="term" value="P:methylation"/>
    <property type="evidence" value="ECO:0007669"/>
    <property type="project" value="UniProtKB-KW"/>
</dbReference>
<dbReference type="EMBL" id="LDPZ01000020">
    <property type="protein sequence ID" value="KTQ95697.1"/>
    <property type="molecule type" value="Genomic_DNA"/>
</dbReference>
<comment type="catalytic activity">
    <reaction evidence="5">
        <text>trans-aconitate + S-adenosyl-L-methionine = (E)-3-(methoxycarbonyl)pent-2-enedioate + S-adenosyl-L-homocysteine</text>
        <dbReference type="Rhea" id="RHEA:14969"/>
        <dbReference type="ChEBI" id="CHEBI:15708"/>
        <dbReference type="ChEBI" id="CHEBI:57470"/>
        <dbReference type="ChEBI" id="CHEBI:57856"/>
        <dbReference type="ChEBI" id="CHEBI:59789"/>
        <dbReference type="EC" id="2.1.1.144"/>
    </reaction>
</comment>
<dbReference type="CDD" id="cd02440">
    <property type="entry name" value="AdoMet_MTases"/>
    <property type="match status" value="1"/>
</dbReference>
<comment type="similarity">
    <text evidence="5">Belongs to the methyltransferase superfamily. Tam family.</text>
</comment>
<evidence type="ECO:0000256" key="1">
    <source>
        <dbReference type="ARBA" id="ARBA00022490"/>
    </source>
</evidence>